<dbReference type="SUPFAM" id="SSF109910">
    <property type="entry name" value="YgfY-like"/>
    <property type="match status" value="1"/>
</dbReference>
<evidence type="ECO:0000256" key="1">
    <source>
        <dbReference type="ARBA" id="ARBA00023186"/>
    </source>
</evidence>
<dbReference type="Pfam" id="PF03937">
    <property type="entry name" value="Sdh5"/>
    <property type="match status" value="1"/>
</dbReference>
<dbReference type="AlphaFoldDB" id="A0ABD3MGC1"/>
<dbReference type="InterPro" id="IPR036714">
    <property type="entry name" value="SDH_sf"/>
</dbReference>
<proteinExistence type="predicted"/>
<evidence type="ECO:0000256" key="2">
    <source>
        <dbReference type="SAM" id="MobiDB-lite"/>
    </source>
</evidence>
<dbReference type="Proteomes" id="UP001530315">
    <property type="component" value="Unassembled WGS sequence"/>
</dbReference>
<evidence type="ECO:0000313" key="3">
    <source>
        <dbReference type="EMBL" id="KAL3763160.1"/>
    </source>
</evidence>
<organism evidence="3 4">
    <name type="scientific">Stephanodiscus triporus</name>
    <dbReference type="NCBI Taxonomy" id="2934178"/>
    <lineage>
        <taxon>Eukaryota</taxon>
        <taxon>Sar</taxon>
        <taxon>Stramenopiles</taxon>
        <taxon>Ochrophyta</taxon>
        <taxon>Bacillariophyta</taxon>
        <taxon>Coscinodiscophyceae</taxon>
        <taxon>Thalassiosirophycidae</taxon>
        <taxon>Stephanodiscales</taxon>
        <taxon>Stephanodiscaceae</taxon>
        <taxon>Stephanodiscus</taxon>
    </lineage>
</organism>
<comment type="caution">
    <text evidence="3">The sequence shown here is derived from an EMBL/GenBank/DDBJ whole genome shotgun (WGS) entry which is preliminary data.</text>
</comment>
<dbReference type="Gene3D" id="1.10.150.250">
    <property type="entry name" value="Flavinator of succinate dehydrogenase"/>
    <property type="match status" value="1"/>
</dbReference>
<dbReference type="EMBL" id="JALLAZ020001809">
    <property type="protein sequence ID" value="KAL3763160.1"/>
    <property type="molecule type" value="Genomic_DNA"/>
</dbReference>
<gene>
    <name evidence="3" type="ORF">ACHAW5_004663</name>
</gene>
<dbReference type="InterPro" id="IPR005631">
    <property type="entry name" value="SDH"/>
</dbReference>
<keyword evidence="1" id="KW-0143">Chaperone</keyword>
<feature type="region of interest" description="Disordered" evidence="2">
    <location>
        <begin position="73"/>
        <end position="101"/>
    </location>
</feature>
<keyword evidence="4" id="KW-1185">Reference proteome</keyword>
<accession>A0ABD3MGC1</accession>
<reference evidence="3 4" key="1">
    <citation type="submission" date="2024-10" db="EMBL/GenBank/DDBJ databases">
        <title>Updated reference genomes for cyclostephanoid diatoms.</title>
        <authorList>
            <person name="Roberts W.R."/>
            <person name="Alverson A.J."/>
        </authorList>
    </citation>
    <scope>NUCLEOTIDE SEQUENCE [LARGE SCALE GENOMIC DNA]</scope>
    <source>
        <strain evidence="3 4">AJA276-08</strain>
    </source>
</reference>
<protein>
    <submittedName>
        <fullName evidence="3">Uncharacterized protein</fullName>
    </submittedName>
</protein>
<evidence type="ECO:0000313" key="4">
    <source>
        <dbReference type="Proteomes" id="UP001530315"/>
    </source>
</evidence>
<sequence length="101" mass="11159">MERHVRLPPEEDDVDVAPDARRRKRLQRGWLEVDLLLGTWASINVPSLNADELDESRNMETIDIYNVLTLRSDVPEDMSGSGGGAGRGWQEVAGGEDSGLV</sequence>
<name>A0ABD3MGC1_9STRA</name>